<gene>
    <name evidence="5" type="ordered locus">Cpin_5301</name>
</gene>
<dbReference type="Proteomes" id="UP000002215">
    <property type="component" value="Chromosome"/>
</dbReference>
<evidence type="ECO:0000256" key="3">
    <source>
        <dbReference type="RuleBase" id="RU003694"/>
    </source>
</evidence>
<reference evidence="5 6" key="2">
    <citation type="journal article" date="2010" name="Stand. Genomic Sci.">
        <title>Complete genome sequence of Chitinophaga pinensis type strain (UQM 2034).</title>
        <authorList>
            <person name="Glavina Del Rio T."/>
            <person name="Abt B."/>
            <person name="Spring S."/>
            <person name="Lapidus A."/>
            <person name="Nolan M."/>
            <person name="Tice H."/>
            <person name="Copeland A."/>
            <person name="Cheng J.F."/>
            <person name="Chen F."/>
            <person name="Bruce D."/>
            <person name="Goodwin L."/>
            <person name="Pitluck S."/>
            <person name="Ivanova N."/>
            <person name="Mavromatis K."/>
            <person name="Mikhailova N."/>
            <person name="Pati A."/>
            <person name="Chen A."/>
            <person name="Palaniappan K."/>
            <person name="Land M."/>
            <person name="Hauser L."/>
            <person name="Chang Y.J."/>
            <person name="Jeffries C.D."/>
            <person name="Chain P."/>
            <person name="Saunders E."/>
            <person name="Detter J.C."/>
            <person name="Brettin T."/>
            <person name="Rohde M."/>
            <person name="Goker M."/>
            <person name="Bristow J."/>
            <person name="Eisen J.A."/>
            <person name="Markowitz V."/>
            <person name="Hugenholtz P."/>
            <person name="Kyrpides N.C."/>
            <person name="Klenk H.P."/>
            <person name="Lucas S."/>
        </authorList>
    </citation>
    <scope>NUCLEOTIDE SEQUENCE [LARGE SCALE GENOMIC DNA]</scope>
    <source>
        <strain evidence="6">ATCC 43595 / DSM 2588 / LMG 13176 / NBRC 15968 / NCIMB 11800 / UQM 2034</strain>
    </source>
</reference>
<name>A0A979G8Q0_CHIPD</name>
<keyword evidence="2 3" id="KW-0808">Transferase</keyword>
<dbReference type="KEGG" id="cpi:Cpin_5301"/>
<dbReference type="InterPro" id="IPR020841">
    <property type="entry name" value="PKS_Beta-ketoAc_synthase_dom"/>
</dbReference>
<dbReference type="SMART" id="SM00825">
    <property type="entry name" value="PKS_KS"/>
    <property type="match status" value="1"/>
</dbReference>
<sequence>MSSKWYKQPVITGIGITTASGQGKTSVTSSLLKGQTSFGIMQREGRQHTSAFIGAELGMLLPPERIAPKLFRSASLSGKAALITLADAWEDAKLDAVPPARIGLIVGGSNVQQREALLVHEKYRDRQRFITPAYGISFMDTDICGLCTEQFGIRGHAYTLGAASASGQAAILQAVMAVESGQVDVCIALGALMDLSYWELQSFKSLGALGSERFASQPELACRPYDIDRDGFIYGESCGAVVIESNASSKARGVRHYAVLKGGAMYMDGHRNPDPSFEGESYVINHALQQAGITAAEIDYVNPHATGSRIGDETELDALRNCRLEHAFINTTKSVLGHGLTAAGCVELIAVLLQMEAGMLHPSVNLDNPIDNNFNWVRQQAVTHQITHAITLSFGFGGMNTALVISAPL</sequence>
<comment type="similarity">
    <text evidence="1 3">Belongs to the thiolase-like superfamily. Beta-ketoacyl-ACP synthases family.</text>
</comment>
<dbReference type="PANTHER" id="PTHR11712">
    <property type="entry name" value="POLYKETIDE SYNTHASE-RELATED"/>
    <property type="match status" value="1"/>
</dbReference>
<dbReference type="GO" id="GO:0004315">
    <property type="term" value="F:3-oxoacyl-[acyl-carrier-protein] synthase activity"/>
    <property type="evidence" value="ECO:0007669"/>
    <property type="project" value="TreeGrafter"/>
</dbReference>
<dbReference type="PROSITE" id="PS52004">
    <property type="entry name" value="KS3_2"/>
    <property type="match status" value="1"/>
</dbReference>
<evidence type="ECO:0000259" key="4">
    <source>
        <dbReference type="PROSITE" id="PS52004"/>
    </source>
</evidence>
<dbReference type="CDD" id="cd00834">
    <property type="entry name" value="KAS_I_II"/>
    <property type="match status" value="1"/>
</dbReference>
<dbReference type="PANTHER" id="PTHR11712:SF336">
    <property type="entry name" value="3-OXOACYL-[ACYL-CARRIER-PROTEIN] SYNTHASE, MITOCHONDRIAL"/>
    <property type="match status" value="1"/>
</dbReference>
<evidence type="ECO:0000313" key="5">
    <source>
        <dbReference type="EMBL" id="ACU62732.1"/>
    </source>
</evidence>
<dbReference type="Pfam" id="PF02801">
    <property type="entry name" value="Ketoacyl-synt_C"/>
    <property type="match status" value="1"/>
</dbReference>
<dbReference type="InterPro" id="IPR000794">
    <property type="entry name" value="Beta-ketoacyl_synthase"/>
</dbReference>
<dbReference type="OrthoDB" id="9808669at2"/>
<accession>A0A979G8Q0</accession>
<dbReference type="AlphaFoldDB" id="A0A979G8Q0"/>
<dbReference type="Gene3D" id="3.40.47.10">
    <property type="match status" value="2"/>
</dbReference>
<evidence type="ECO:0000256" key="1">
    <source>
        <dbReference type="ARBA" id="ARBA00008467"/>
    </source>
</evidence>
<dbReference type="InterPro" id="IPR014030">
    <property type="entry name" value="Ketoacyl_synth_N"/>
</dbReference>
<protein>
    <submittedName>
        <fullName evidence="5">Beta-ketoacyl synthase</fullName>
    </submittedName>
</protein>
<dbReference type="NCBIfam" id="NF005490">
    <property type="entry name" value="PRK07103.1"/>
    <property type="match status" value="1"/>
</dbReference>
<feature type="domain" description="Ketosynthase family 3 (KS3)" evidence="4">
    <location>
        <begin position="6"/>
        <end position="407"/>
    </location>
</feature>
<evidence type="ECO:0000256" key="2">
    <source>
        <dbReference type="ARBA" id="ARBA00022679"/>
    </source>
</evidence>
<dbReference type="EMBL" id="CP001699">
    <property type="protein sequence ID" value="ACU62732.1"/>
    <property type="molecule type" value="Genomic_DNA"/>
</dbReference>
<dbReference type="InterPro" id="IPR016039">
    <property type="entry name" value="Thiolase-like"/>
</dbReference>
<dbReference type="SUPFAM" id="SSF53901">
    <property type="entry name" value="Thiolase-like"/>
    <property type="match status" value="2"/>
</dbReference>
<dbReference type="GO" id="GO:0005829">
    <property type="term" value="C:cytosol"/>
    <property type="evidence" value="ECO:0007669"/>
    <property type="project" value="TreeGrafter"/>
</dbReference>
<dbReference type="InterPro" id="IPR014031">
    <property type="entry name" value="Ketoacyl_synth_C"/>
</dbReference>
<dbReference type="Pfam" id="PF00109">
    <property type="entry name" value="ketoacyl-synt"/>
    <property type="match status" value="1"/>
</dbReference>
<dbReference type="GO" id="GO:0006633">
    <property type="term" value="P:fatty acid biosynthetic process"/>
    <property type="evidence" value="ECO:0007669"/>
    <property type="project" value="TreeGrafter"/>
</dbReference>
<reference evidence="6" key="1">
    <citation type="submission" date="2009-08" db="EMBL/GenBank/DDBJ databases">
        <title>The complete genome of Chitinophaga pinensis DSM 2588.</title>
        <authorList>
            <consortium name="US DOE Joint Genome Institute (JGI-PGF)"/>
            <person name="Lucas S."/>
            <person name="Copeland A."/>
            <person name="Lapidus A."/>
            <person name="Glavina del Rio T."/>
            <person name="Dalin E."/>
            <person name="Tice H."/>
            <person name="Bruce D."/>
            <person name="Goodwin L."/>
            <person name="Pitluck S."/>
            <person name="Kyrpides N."/>
            <person name="Mavromatis K."/>
            <person name="Ivanova N."/>
            <person name="Mikhailova N."/>
            <person name="Sims D."/>
            <person name="Meinche L."/>
            <person name="Brettin T."/>
            <person name="Detter J.C."/>
            <person name="Han C."/>
            <person name="Larimer F."/>
            <person name="Land M."/>
            <person name="Hauser L."/>
            <person name="Markowitz V."/>
            <person name="Cheng J.-F."/>
            <person name="Hugenholtz P."/>
            <person name="Woyke T."/>
            <person name="Wu D."/>
            <person name="Spring S."/>
            <person name="Klenk H.-P."/>
            <person name="Eisen J.A."/>
        </authorList>
    </citation>
    <scope>NUCLEOTIDE SEQUENCE [LARGE SCALE GENOMIC DNA]</scope>
    <source>
        <strain evidence="6">ATCC 43595 / DSM 2588 / LMG 13176 / NBRC 15968 / NCIMB 11800 / UQM 2034</strain>
    </source>
</reference>
<proteinExistence type="inferred from homology"/>
<evidence type="ECO:0000313" key="6">
    <source>
        <dbReference type="Proteomes" id="UP000002215"/>
    </source>
</evidence>
<organism evidence="5 6">
    <name type="scientific">Chitinophaga pinensis (strain ATCC 43595 / DSM 2588 / LMG 13176 / NBRC 15968 / NCIMB 11800 / UQM 2034)</name>
    <dbReference type="NCBI Taxonomy" id="485918"/>
    <lineage>
        <taxon>Bacteria</taxon>
        <taxon>Pseudomonadati</taxon>
        <taxon>Bacteroidota</taxon>
        <taxon>Chitinophagia</taxon>
        <taxon>Chitinophagales</taxon>
        <taxon>Chitinophagaceae</taxon>
        <taxon>Chitinophaga</taxon>
    </lineage>
</organism>